<evidence type="ECO:0000313" key="2">
    <source>
        <dbReference type="EMBL" id="MBM3332671.1"/>
    </source>
</evidence>
<keyword evidence="1" id="KW-1133">Transmembrane helix</keyword>
<keyword evidence="1" id="KW-0472">Membrane</keyword>
<dbReference type="Proteomes" id="UP000779900">
    <property type="component" value="Unassembled WGS sequence"/>
</dbReference>
<reference evidence="2" key="1">
    <citation type="submission" date="2019-03" db="EMBL/GenBank/DDBJ databases">
        <title>Lake Tanganyika Metagenome-Assembled Genomes (MAGs).</title>
        <authorList>
            <person name="Tran P."/>
        </authorList>
    </citation>
    <scope>NUCLEOTIDE SEQUENCE</scope>
    <source>
        <strain evidence="2">K_DeepCast_150m_m2_040</strain>
    </source>
</reference>
<comment type="caution">
    <text evidence="2">The sequence shown here is derived from an EMBL/GenBank/DDBJ whole genome shotgun (WGS) entry which is preliminary data.</text>
</comment>
<sequence>MKEFRHYFLTGVATLLPLSVTVFIFWFIIVRLGALFHPLFGLNPWLAGLPGWFATLAGFVLFIMLVLFTGWIATGLIGKLTLGWLDKILQRVPIVKSIYGSARQLTNAVFVDRSSLRRTVIAEYPRLGMFAVGFLTSDEKITLSDGRKAAFVFFPTTPNPTSGWLALIPEAEVIETAMSIEDGLKLVVSGGVIKPTDIGTFIRPPV</sequence>
<feature type="transmembrane region" description="Helical" evidence="1">
    <location>
        <begin position="7"/>
        <end position="29"/>
    </location>
</feature>
<evidence type="ECO:0000313" key="3">
    <source>
        <dbReference type="Proteomes" id="UP000779900"/>
    </source>
</evidence>
<protein>
    <submittedName>
        <fullName evidence="2">DUF502 domain-containing protein</fullName>
    </submittedName>
</protein>
<dbReference type="Pfam" id="PF04367">
    <property type="entry name" value="DUF502"/>
    <property type="match status" value="1"/>
</dbReference>
<dbReference type="PANTHER" id="PTHR31876:SF26">
    <property type="entry name" value="PROTEIN LIKE COV 2"/>
    <property type="match status" value="1"/>
</dbReference>
<dbReference type="EMBL" id="VGIR01000116">
    <property type="protein sequence ID" value="MBM3332671.1"/>
    <property type="molecule type" value="Genomic_DNA"/>
</dbReference>
<dbReference type="PANTHER" id="PTHR31876">
    <property type="entry name" value="COV-LIKE PROTEIN 1"/>
    <property type="match status" value="1"/>
</dbReference>
<evidence type="ECO:0000256" key="1">
    <source>
        <dbReference type="SAM" id="Phobius"/>
    </source>
</evidence>
<dbReference type="AlphaFoldDB" id="A0A937XIJ7"/>
<accession>A0A937XIJ7</accession>
<name>A0A937XIJ7_UNCW3</name>
<proteinExistence type="predicted"/>
<organism evidence="2 3">
    <name type="scientific">candidate division WOR-3 bacterium</name>
    <dbReference type="NCBI Taxonomy" id="2052148"/>
    <lineage>
        <taxon>Bacteria</taxon>
        <taxon>Bacteria division WOR-3</taxon>
    </lineage>
</organism>
<feature type="transmembrane region" description="Helical" evidence="1">
    <location>
        <begin position="49"/>
        <end position="77"/>
    </location>
</feature>
<gene>
    <name evidence="2" type="ORF">FJY68_12635</name>
</gene>
<keyword evidence="1" id="KW-0812">Transmembrane</keyword>
<dbReference type="InterPro" id="IPR007462">
    <property type="entry name" value="COV1-like"/>
</dbReference>